<feature type="transmembrane region" description="Helical" evidence="1">
    <location>
        <begin position="129"/>
        <end position="148"/>
    </location>
</feature>
<feature type="transmembrane region" description="Helical" evidence="1">
    <location>
        <begin position="155"/>
        <end position="174"/>
    </location>
</feature>
<accession>A0A0B5N999</accession>
<sequence>MTMLMKQLKLHINFHYKAILIFWIVALLIKGSLTAVHLNGTNIGYLPEIINNPSIAIMLFIVGSVFIIQDELFRLAVSFGVTRIQYFIGAICYIVLQSAMFAFLHVMLMQEIKYNLVNVSFGEQLVQEFILHFLFYVTTACFFQLVVVFKQRFQWIGLMIGGTLFLSTISVLYGEAGVTGLLFTSDGSLVDIPYFTVISIGLTTFYIITSSIFIRKVSFERTV</sequence>
<keyword evidence="1" id="KW-0812">Transmembrane</keyword>
<dbReference type="InterPro" id="IPR025126">
    <property type="entry name" value="DUF4052"/>
</dbReference>
<evidence type="ECO:0000313" key="4">
    <source>
        <dbReference type="Proteomes" id="UP000031876"/>
    </source>
</evidence>
<proteinExistence type="predicted"/>
<feature type="transmembrane region" description="Helical" evidence="1">
    <location>
        <begin position="88"/>
        <end position="109"/>
    </location>
</feature>
<feature type="transmembrane region" description="Helical" evidence="1">
    <location>
        <begin position="50"/>
        <end position="68"/>
    </location>
</feature>
<reference evidence="3 5" key="2">
    <citation type="submission" date="2020-05" db="EMBL/GenBank/DDBJ databases">
        <title>FDA dAtabase for Regulatory Grade micrObial Sequences (FDA-ARGOS): Supporting development and validation of Infectious Disease Dx tests.</title>
        <authorList>
            <person name="Nelson B."/>
            <person name="Plummer A."/>
            <person name="Tallon L."/>
            <person name="Sadzewicz L."/>
            <person name="Zhao X."/>
            <person name="Vavikolanu K."/>
            <person name="Mehta A."/>
            <person name="Aluvathingal J."/>
            <person name="Nadendla S."/>
            <person name="Myers T."/>
            <person name="Yan Y."/>
            <person name="Sichtig H."/>
        </authorList>
    </citation>
    <scope>NUCLEOTIDE SEQUENCE [LARGE SCALE GENOMIC DNA]</scope>
    <source>
        <strain evidence="3 5">FDAARGOS_795</strain>
    </source>
</reference>
<gene>
    <name evidence="2" type="ORF">BF38_4064</name>
    <name evidence="3" type="ORF">FOC89_28075</name>
</gene>
<reference evidence="2 4" key="1">
    <citation type="journal article" date="2015" name="Genome Announc.">
        <title>Complete genome sequences for 35 biothreat assay-relevant bacillus species.</title>
        <authorList>
            <person name="Johnson S.L."/>
            <person name="Daligault H.E."/>
            <person name="Davenport K.W."/>
            <person name="Jaissle J."/>
            <person name="Frey K.G."/>
            <person name="Ladner J.T."/>
            <person name="Broomall S.M."/>
            <person name="Bishop-Lilly K.A."/>
            <person name="Bruce D.C."/>
            <person name="Gibbons H.S."/>
            <person name="Coyne S.R."/>
            <person name="Lo C.C."/>
            <person name="Meincke L."/>
            <person name="Munk A.C."/>
            <person name="Koroleva G.I."/>
            <person name="Rosenzweig C.N."/>
            <person name="Palacios G.F."/>
            <person name="Redden C.L."/>
            <person name="Minogue T.D."/>
            <person name="Chain P.S."/>
        </authorList>
    </citation>
    <scope>NUCLEOTIDE SEQUENCE [LARGE SCALE GENOMIC DNA]</scope>
    <source>
        <strain evidence="2 4">HD1011</strain>
    </source>
</reference>
<protein>
    <submittedName>
        <fullName evidence="3">DUF4052 family protein</fullName>
    </submittedName>
</protein>
<keyword evidence="1" id="KW-1133">Transmembrane helix</keyword>
<dbReference type="Pfam" id="PF13261">
    <property type="entry name" value="DUF4052"/>
    <property type="match status" value="1"/>
</dbReference>
<dbReference type="Proteomes" id="UP000031876">
    <property type="component" value="Chromosome"/>
</dbReference>
<evidence type="ECO:0000313" key="5">
    <source>
        <dbReference type="Proteomes" id="UP000501107"/>
    </source>
</evidence>
<organism evidence="3 5">
    <name type="scientific">Bacillus thuringiensis</name>
    <dbReference type="NCBI Taxonomy" id="1428"/>
    <lineage>
        <taxon>Bacteria</taxon>
        <taxon>Bacillati</taxon>
        <taxon>Bacillota</taxon>
        <taxon>Bacilli</taxon>
        <taxon>Bacillales</taxon>
        <taxon>Bacillaceae</taxon>
        <taxon>Bacillus</taxon>
        <taxon>Bacillus cereus group</taxon>
    </lineage>
</organism>
<evidence type="ECO:0000313" key="2">
    <source>
        <dbReference type="EMBL" id="AJG74284.1"/>
    </source>
</evidence>
<dbReference type="EMBL" id="CP053980">
    <property type="protein sequence ID" value="QKH27641.1"/>
    <property type="molecule type" value="Genomic_DNA"/>
</dbReference>
<feature type="transmembrane region" description="Helical" evidence="1">
    <location>
        <begin position="194"/>
        <end position="214"/>
    </location>
</feature>
<dbReference type="KEGG" id="btw:BF38_4064"/>
<evidence type="ECO:0000256" key="1">
    <source>
        <dbReference type="SAM" id="Phobius"/>
    </source>
</evidence>
<evidence type="ECO:0000313" key="3">
    <source>
        <dbReference type="EMBL" id="QKH27641.1"/>
    </source>
</evidence>
<dbReference type="EMBL" id="CP009335">
    <property type="protein sequence ID" value="AJG74284.1"/>
    <property type="molecule type" value="Genomic_DNA"/>
</dbReference>
<name>A0A0B5N999_BACTU</name>
<dbReference type="Proteomes" id="UP000501107">
    <property type="component" value="Chromosome"/>
</dbReference>
<dbReference type="AlphaFoldDB" id="A0A0B5N999"/>
<keyword evidence="1" id="KW-0472">Membrane</keyword>
<dbReference type="RefSeq" id="WP_000178197.1">
    <property type="nucleotide sequence ID" value="NZ_CP009335.1"/>
</dbReference>